<reference evidence="7 8" key="1">
    <citation type="submission" date="2020-05" db="EMBL/GenBank/DDBJ databases">
        <title>Complete genome sequencing of Campylobacter and Arcobacter type strains.</title>
        <authorList>
            <person name="Miller W.G."/>
            <person name="Yee E."/>
        </authorList>
    </citation>
    <scope>NUCLEOTIDE SEQUENCE [LARGE SCALE GENOMIC DNA]</scope>
    <source>
        <strain evidence="7 8">LMG 26156</strain>
    </source>
</reference>
<evidence type="ECO:0000256" key="3">
    <source>
        <dbReference type="ARBA" id="ARBA00022692"/>
    </source>
</evidence>
<gene>
    <name evidence="7" type="ORF">AVENP_0826</name>
</gene>
<dbReference type="EMBL" id="CP053840">
    <property type="protein sequence ID" value="QKF66386.1"/>
    <property type="molecule type" value="Genomic_DNA"/>
</dbReference>
<keyword evidence="3 6" id="KW-0812">Transmembrane</keyword>
<feature type="transmembrane region" description="Helical" evidence="6">
    <location>
        <begin position="395"/>
        <end position="419"/>
    </location>
</feature>
<feature type="transmembrane region" description="Helical" evidence="6">
    <location>
        <begin position="118"/>
        <end position="139"/>
    </location>
</feature>
<organism evidence="7 8">
    <name type="scientific">Arcobacter venerupis</name>
    <dbReference type="NCBI Taxonomy" id="1054033"/>
    <lineage>
        <taxon>Bacteria</taxon>
        <taxon>Pseudomonadati</taxon>
        <taxon>Campylobacterota</taxon>
        <taxon>Epsilonproteobacteria</taxon>
        <taxon>Campylobacterales</taxon>
        <taxon>Arcobacteraceae</taxon>
        <taxon>Arcobacter</taxon>
    </lineage>
</organism>
<dbReference type="PANTHER" id="PTHR30250:SF11">
    <property type="entry name" value="O-ANTIGEN TRANSPORTER-RELATED"/>
    <property type="match status" value="1"/>
</dbReference>
<keyword evidence="2" id="KW-1003">Cell membrane</keyword>
<feature type="transmembrane region" description="Helical" evidence="6">
    <location>
        <begin position="88"/>
        <end position="106"/>
    </location>
</feature>
<evidence type="ECO:0000256" key="1">
    <source>
        <dbReference type="ARBA" id="ARBA00004651"/>
    </source>
</evidence>
<evidence type="ECO:0000313" key="7">
    <source>
        <dbReference type="EMBL" id="QKF66386.1"/>
    </source>
</evidence>
<protein>
    <submittedName>
        <fullName evidence="7">MATE family efflux protein</fullName>
    </submittedName>
</protein>
<evidence type="ECO:0000313" key="8">
    <source>
        <dbReference type="Proteomes" id="UP000503482"/>
    </source>
</evidence>
<evidence type="ECO:0000256" key="5">
    <source>
        <dbReference type="ARBA" id="ARBA00023136"/>
    </source>
</evidence>
<dbReference type="InterPro" id="IPR050833">
    <property type="entry name" value="Poly_Biosynth_Transport"/>
</dbReference>
<feature type="transmembrane region" description="Helical" evidence="6">
    <location>
        <begin position="151"/>
        <end position="172"/>
    </location>
</feature>
<dbReference type="AlphaFoldDB" id="A0AAE7E465"/>
<keyword evidence="8" id="KW-1185">Reference proteome</keyword>
<keyword evidence="5 6" id="KW-0472">Membrane</keyword>
<proteinExistence type="predicted"/>
<evidence type="ECO:0000256" key="2">
    <source>
        <dbReference type="ARBA" id="ARBA00022475"/>
    </source>
</evidence>
<feature type="transmembrane region" description="Helical" evidence="6">
    <location>
        <begin position="274"/>
        <end position="296"/>
    </location>
</feature>
<feature type="transmembrane region" description="Helical" evidence="6">
    <location>
        <begin position="308"/>
        <end position="326"/>
    </location>
</feature>
<feature type="transmembrane region" description="Helical" evidence="6">
    <location>
        <begin position="364"/>
        <end position="383"/>
    </location>
</feature>
<evidence type="ECO:0000256" key="6">
    <source>
        <dbReference type="SAM" id="Phobius"/>
    </source>
</evidence>
<dbReference type="InterPro" id="IPR002797">
    <property type="entry name" value="Polysacc_synth"/>
</dbReference>
<feature type="transmembrane region" description="Helical" evidence="6">
    <location>
        <begin position="425"/>
        <end position="447"/>
    </location>
</feature>
<feature type="transmembrane region" description="Helical" evidence="6">
    <location>
        <begin position="54"/>
        <end position="76"/>
    </location>
</feature>
<comment type="subcellular location">
    <subcellularLocation>
        <location evidence="1">Cell membrane</location>
        <topology evidence="1">Multi-pass membrane protein</topology>
    </subcellularLocation>
</comment>
<dbReference type="GO" id="GO:0005886">
    <property type="term" value="C:plasma membrane"/>
    <property type="evidence" value="ECO:0007669"/>
    <property type="project" value="UniProtKB-SubCell"/>
</dbReference>
<accession>A0AAE7E465</accession>
<keyword evidence="4 6" id="KW-1133">Transmembrane helix</keyword>
<dbReference type="Proteomes" id="UP000503482">
    <property type="component" value="Chromosome"/>
</dbReference>
<dbReference type="KEGG" id="avp:AVENP_0826"/>
<sequence>MPIIIKTLGVSTYGTFILISTFVGILGGLSSLGVGTKSFRYLPSAKSEYDKAQIFYPPFYFKLFILIFISIIIVIFEKRIKLFFIHDDLTFSIYILPLYLLFYLIYEYSHNYLRYTSRIFYMSLLDFGYAYLHVFFILFYSNKIGLININILFLSQSFVALFVAIPVLFLIFKEINFNFIFFKLNEIKEEIKIGLPIVLNLVVDYILATSDRFILAYFMGAIAVGLYVPAYTLGALILLVPKAIGTVVPQLMSKSVDNDDFLEAKKIFLHSIKIFMILTIPFIFGIYLIGYDILILLANDEVADNGKYIATIIAISSFFYGFNILMSQANMVDLKTVVIFKANFLAGIFNLISTFIGFYFIHSIYVPAITTVLSFMIATIYFYKTIESKWLDNSIFFLFIKVLMISILMFIFVNISMVFLPELSMVMSIIIKILLALIIYFPLVILLKIL</sequence>
<feature type="transmembrane region" description="Helical" evidence="6">
    <location>
        <begin position="12"/>
        <end position="34"/>
    </location>
</feature>
<feature type="transmembrane region" description="Helical" evidence="6">
    <location>
        <begin position="338"/>
        <end position="358"/>
    </location>
</feature>
<feature type="transmembrane region" description="Helical" evidence="6">
    <location>
        <begin position="214"/>
        <end position="240"/>
    </location>
</feature>
<dbReference type="PANTHER" id="PTHR30250">
    <property type="entry name" value="PST FAMILY PREDICTED COLANIC ACID TRANSPORTER"/>
    <property type="match status" value="1"/>
</dbReference>
<evidence type="ECO:0000256" key="4">
    <source>
        <dbReference type="ARBA" id="ARBA00022989"/>
    </source>
</evidence>
<name>A0AAE7E465_9BACT</name>
<dbReference type="Pfam" id="PF01943">
    <property type="entry name" value="Polysacc_synt"/>
    <property type="match status" value="1"/>
</dbReference>